<keyword evidence="2" id="KW-0521">NADP</keyword>
<proteinExistence type="inferred from homology"/>
<dbReference type="Gene3D" id="3.40.50.720">
    <property type="entry name" value="NAD(P)-binding Rossmann-like Domain"/>
    <property type="match status" value="1"/>
</dbReference>
<dbReference type="GO" id="GO:0016491">
    <property type="term" value="F:oxidoreductase activity"/>
    <property type="evidence" value="ECO:0007669"/>
    <property type="project" value="UniProtKB-KW"/>
</dbReference>
<dbReference type="InterPro" id="IPR002347">
    <property type="entry name" value="SDR_fam"/>
</dbReference>
<sequence>MSDVTAFAGKDGLVAGANRGVGQALVEEALRRGARRVCAGPREPFAHSDERVTPLILNVTDAAQTQQAVQAVPWLDVLVNNAGVALYDDLSDRAILEQHLTIDLFGLHDVMQALLPLLVRSRGVIINNLDAAAPLPVIPISSIAKAAAYSLTQAQRTLLTSQDVTVHAMLTGPGRHRRDSRVRRPDGIPGIVRASRFRRRAEPGEGHLPPRHGAGPGHRVQSSPAKALKRALATMATTKHAKS</sequence>
<dbReference type="EMBL" id="PVNG01000037">
    <property type="protein sequence ID" value="PRX50718.1"/>
    <property type="molecule type" value="Genomic_DNA"/>
</dbReference>
<keyword evidence="3" id="KW-0560">Oxidoreductase</keyword>
<evidence type="ECO:0000256" key="2">
    <source>
        <dbReference type="ARBA" id="ARBA00022857"/>
    </source>
</evidence>
<dbReference type="Proteomes" id="UP000238312">
    <property type="component" value="Unassembled WGS sequence"/>
</dbReference>
<gene>
    <name evidence="5" type="ORF">B0I32_1375</name>
</gene>
<protein>
    <submittedName>
        <fullName evidence="5">NAD(P)-dependent dehydrogenase (Short-subunit alcohol dehydrogenase family)</fullName>
    </submittedName>
</protein>
<dbReference type="InterPro" id="IPR036291">
    <property type="entry name" value="NAD(P)-bd_dom_sf"/>
</dbReference>
<dbReference type="RefSeq" id="WP_219912469.1">
    <property type="nucleotide sequence ID" value="NZ_PVNG01000037.1"/>
</dbReference>
<name>A0A2T0M1U3_9ACTN</name>
<comment type="caution">
    <text evidence="5">The sequence shown here is derived from an EMBL/GenBank/DDBJ whole genome shotgun (WGS) entry which is preliminary data.</text>
</comment>
<reference evidence="5 6" key="1">
    <citation type="submission" date="2018-03" db="EMBL/GenBank/DDBJ databases">
        <title>Genomic Encyclopedia of Type Strains, Phase III (KMG-III): the genomes of soil and plant-associated and newly described type strains.</title>
        <authorList>
            <person name="Whitman W."/>
        </authorList>
    </citation>
    <scope>NUCLEOTIDE SEQUENCE [LARGE SCALE GENOMIC DNA]</scope>
    <source>
        <strain evidence="5 6">CGMCC 4.7104</strain>
    </source>
</reference>
<feature type="region of interest" description="Disordered" evidence="4">
    <location>
        <begin position="172"/>
        <end position="243"/>
    </location>
</feature>
<evidence type="ECO:0000313" key="6">
    <source>
        <dbReference type="Proteomes" id="UP000238312"/>
    </source>
</evidence>
<dbReference type="AlphaFoldDB" id="A0A2T0M1U3"/>
<dbReference type="PANTHER" id="PTHR43391">
    <property type="entry name" value="RETINOL DEHYDROGENASE-RELATED"/>
    <property type="match status" value="1"/>
</dbReference>
<evidence type="ECO:0000256" key="4">
    <source>
        <dbReference type="SAM" id="MobiDB-lite"/>
    </source>
</evidence>
<keyword evidence="6" id="KW-1185">Reference proteome</keyword>
<accession>A0A2T0M1U3</accession>
<evidence type="ECO:0000256" key="3">
    <source>
        <dbReference type="ARBA" id="ARBA00023002"/>
    </source>
</evidence>
<dbReference type="SUPFAM" id="SSF51735">
    <property type="entry name" value="NAD(P)-binding Rossmann-fold domains"/>
    <property type="match status" value="1"/>
</dbReference>
<organism evidence="5 6">
    <name type="scientific">Nonomuraea fuscirosea</name>
    <dbReference type="NCBI Taxonomy" id="1291556"/>
    <lineage>
        <taxon>Bacteria</taxon>
        <taxon>Bacillati</taxon>
        <taxon>Actinomycetota</taxon>
        <taxon>Actinomycetes</taxon>
        <taxon>Streptosporangiales</taxon>
        <taxon>Streptosporangiaceae</taxon>
        <taxon>Nonomuraea</taxon>
    </lineage>
</organism>
<comment type="similarity">
    <text evidence="1">Belongs to the short-chain dehydrogenases/reductases (SDR) family.</text>
</comment>
<dbReference type="PRINTS" id="PR00081">
    <property type="entry name" value="GDHRDH"/>
</dbReference>
<evidence type="ECO:0000256" key="1">
    <source>
        <dbReference type="ARBA" id="ARBA00006484"/>
    </source>
</evidence>
<evidence type="ECO:0000313" key="5">
    <source>
        <dbReference type="EMBL" id="PRX50718.1"/>
    </source>
</evidence>
<dbReference type="PANTHER" id="PTHR43391:SF14">
    <property type="entry name" value="DEHYDROGENASE_REDUCTASE SDR FAMILY PROTEIN 7-LIKE"/>
    <property type="match status" value="1"/>
</dbReference>
<dbReference type="Pfam" id="PF00106">
    <property type="entry name" value="adh_short"/>
    <property type="match status" value="1"/>
</dbReference>